<evidence type="ECO:0000313" key="2">
    <source>
        <dbReference type="Proteomes" id="UP001500879"/>
    </source>
</evidence>
<protein>
    <submittedName>
        <fullName evidence="1">Uncharacterized protein</fullName>
    </submittedName>
</protein>
<evidence type="ECO:0000313" key="1">
    <source>
        <dbReference type="EMBL" id="GAA0408395.1"/>
    </source>
</evidence>
<dbReference type="EMBL" id="BAAABX010000035">
    <property type="protein sequence ID" value="GAA0408395.1"/>
    <property type="molecule type" value="Genomic_DNA"/>
</dbReference>
<name>A0ABN0YSN9_9ACTN</name>
<comment type="caution">
    <text evidence="1">The sequence shown here is derived from an EMBL/GenBank/DDBJ whole genome shotgun (WGS) entry which is preliminary data.</text>
</comment>
<organism evidence="1 2">
    <name type="scientific">Streptomyces luteireticuli</name>
    <dbReference type="NCBI Taxonomy" id="173858"/>
    <lineage>
        <taxon>Bacteria</taxon>
        <taxon>Bacillati</taxon>
        <taxon>Actinomycetota</taxon>
        <taxon>Actinomycetes</taxon>
        <taxon>Kitasatosporales</taxon>
        <taxon>Streptomycetaceae</taxon>
        <taxon>Streptomyces</taxon>
    </lineage>
</organism>
<keyword evidence="2" id="KW-1185">Reference proteome</keyword>
<reference evidence="1 2" key="1">
    <citation type="journal article" date="2019" name="Int. J. Syst. Evol. Microbiol.">
        <title>The Global Catalogue of Microorganisms (GCM) 10K type strain sequencing project: providing services to taxonomists for standard genome sequencing and annotation.</title>
        <authorList>
            <consortium name="The Broad Institute Genomics Platform"/>
            <consortium name="The Broad Institute Genome Sequencing Center for Infectious Disease"/>
            <person name="Wu L."/>
            <person name="Ma J."/>
        </authorList>
    </citation>
    <scope>NUCLEOTIDE SEQUENCE [LARGE SCALE GENOMIC DNA]</scope>
    <source>
        <strain evidence="1 2">JCM 4788</strain>
    </source>
</reference>
<dbReference type="RefSeq" id="WP_344024576.1">
    <property type="nucleotide sequence ID" value="NZ_BAAABX010000035.1"/>
</dbReference>
<gene>
    <name evidence="1" type="ORF">GCM10010357_31690</name>
</gene>
<proteinExistence type="predicted"/>
<accession>A0ABN0YSN9</accession>
<sequence length="160" mass="18193">MHFHGYQWVGDKADFDKERLRRPPSLVEPTVTSPPEVLERYREAVAEWPVTGVPPLETAYWLIKPAKLIRGTWDHPKRAADWAVDRLVEYAPRLASLADRNRARCEWMARYITHTLVDGQDVSVGYYLARPQFLSLAVVACSPNRALAELHCPVGDSAAR</sequence>
<dbReference type="Proteomes" id="UP001500879">
    <property type="component" value="Unassembled WGS sequence"/>
</dbReference>